<dbReference type="GO" id="GO:0003964">
    <property type="term" value="F:RNA-directed DNA polymerase activity"/>
    <property type="evidence" value="ECO:0007669"/>
    <property type="project" value="UniProtKB-KW"/>
</dbReference>
<dbReference type="AlphaFoldDB" id="A0AAW2SPY8"/>
<keyword evidence="6" id="KW-0695">RNA-directed DNA polymerase</keyword>
<evidence type="ECO:0000256" key="4">
    <source>
        <dbReference type="ARBA" id="ARBA00022759"/>
    </source>
</evidence>
<dbReference type="GO" id="GO:0016787">
    <property type="term" value="F:hydrolase activity"/>
    <property type="evidence" value="ECO:0007669"/>
    <property type="project" value="UniProtKB-KW"/>
</dbReference>
<keyword evidence="5" id="KW-0378">Hydrolase</keyword>
<proteinExistence type="predicted"/>
<accession>A0AAW2SPY8</accession>
<dbReference type="Pfam" id="PF17917">
    <property type="entry name" value="RT_RNaseH"/>
    <property type="match status" value="1"/>
</dbReference>
<evidence type="ECO:0000256" key="3">
    <source>
        <dbReference type="ARBA" id="ARBA00022722"/>
    </source>
</evidence>
<dbReference type="InterPro" id="IPR041373">
    <property type="entry name" value="RT_RNaseH"/>
</dbReference>
<gene>
    <name evidence="8" type="ORF">Slati_4428700</name>
</gene>
<dbReference type="PANTHER" id="PTHR34072">
    <property type="entry name" value="ENZYMATIC POLYPROTEIN-RELATED"/>
    <property type="match status" value="1"/>
</dbReference>
<evidence type="ECO:0000259" key="7">
    <source>
        <dbReference type="Pfam" id="PF17917"/>
    </source>
</evidence>
<dbReference type="CDD" id="cd09274">
    <property type="entry name" value="RNase_HI_RT_Ty3"/>
    <property type="match status" value="1"/>
</dbReference>
<sequence>MSPQMPHKLPLTLSYPSMGTIAFFSKKLSPKLQASSTYDRELYAITEVVKKWRRYLLGHFFCIYTNHQSVKELISQTIQTREQQKWLNKLLSFHYEIHYKLGKENVGADALSHIPHPSTFSAISSPMADIFHHLQDFFTSAPVGRKLLLALQAGSALSCHLSYKAGFVFFKQRTASSSVPFGENSFVSWALHFHSAALITPRPMGIQRSSIGVWKRTNVVSWATSLAIGLGSLLWLNSDIIPPFTAPSA</sequence>
<dbReference type="SUPFAM" id="SSF56672">
    <property type="entry name" value="DNA/RNA polymerases"/>
    <property type="match status" value="1"/>
</dbReference>
<evidence type="ECO:0000313" key="8">
    <source>
        <dbReference type="EMBL" id="KAL0394625.1"/>
    </source>
</evidence>
<evidence type="ECO:0000256" key="2">
    <source>
        <dbReference type="ARBA" id="ARBA00022695"/>
    </source>
</evidence>
<feature type="domain" description="Reverse transcriptase RNase H-like" evidence="7">
    <location>
        <begin position="20"/>
        <end position="93"/>
    </location>
</feature>
<keyword evidence="3" id="KW-0540">Nuclease</keyword>
<evidence type="ECO:0000256" key="5">
    <source>
        <dbReference type="ARBA" id="ARBA00022801"/>
    </source>
</evidence>
<evidence type="ECO:0000256" key="6">
    <source>
        <dbReference type="ARBA" id="ARBA00022918"/>
    </source>
</evidence>
<dbReference type="GO" id="GO:0004519">
    <property type="term" value="F:endonuclease activity"/>
    <property type="evidence" value="ECO:0007669"/>
    <property type="project" value="UniProtKB-KW"/>
</dbReference>
<reference evidence="8" key="2">
    <citation type="journal article" date="2024" name="Plant">
        <title>Genomic evolution and insights into agronomic trait innovations of Sesamum species.</title>
        <authorList>
            <person name="Miao H."/>
            <person name="Wang L."/>
            <person name="Qu L."/>
            <person name="Liu H."/>
            <person name="Sun Y."/>
            <person name="Le M."/>
            <person name="Wang Q."/>
            <person name="Wei S."/>
            <person name="Zheng Y."/>
            <person name="Lin W."/>
            <person name="Duan Y."/>
            <person name="Cao H."/>
            <person name="Xiong S."/>
            <person name="Wang X."/>
            <person name="Wei L."/>
            <person name="Li C."/>
            <person name="Ma Q."/>
            <person name="Ju M."/>
            <person name="Zhao R."/>
            <person name="Li G."/>
            <person name="Mu C."/>
            <person name="Tian Q."/>
            <person name="Mei H."/>
            <person name="Zhang T."/>
            <person name="Gao T."/>
            <person name="Zhang H."/>
        </authorList>
    </citation>
    <scope>NUCLEOTIDE SEQUENCE</scope>
    <source>
        <strain evidence="8">KEN1</strain>
    </source>
</reference>
<keyword evidence="4" id="KW-0255">Endonuclease</keyword>
<dbReference type="InterPro" id="IPR043502">
    <property type="entry name" value="DNA/RNA_pol_sf"/>
</dbReference>
<reference evidence="8" key="1">
    <citation type="submission" date="2020-06" db="EMBL/GenBank/DDBJ databases">
        <authorList>
            <person name="Li T."/>
            <person name="Hu X."/>
            <person name="Zhang T."/>
            <person name="Song X."/>
            <person name="Zhang H."/>
            <person name="Dai N."/>
            <person name="Sheng W."/>
            <person name="Hou X."/>
            <person name="Wei L."/>
        </authorList>
    </citation>
    <scope>NUCLEOTIDE SEQUENCE</scope>
    <source>
        <strain evidence="8">KEN1</strain>
        <tissue evidence="8">Leaf</tissue>
    </source>
</reference>
<keyword evidence="1" id="KW-0808">Transferase</keyword>
<protein>
    <recommendedName>
        <fullName evidence="7">Reverse transcriptase RNase H-like domain-containing protein</fullName>
    </recommendedName>
</protein>
<name>A0AAW2SPY8_9LAMI</name>
<organism evidence="8">
    <name type="scientific">Sesamum latifolium</name>
    <dbReference type="NCBI Taxonomy" id="2727402"/>
    <lineage>
        <taxon>Eukaryota</taxon>
        <taxon>Viridiplantae</taxon>
        <taxon>Streptophyta</taxon>
        <taxon>Embryophyta</taxon>
        <taxon>Tracheophyta</taxon>
        <taxon>Spermatophyta</taxon>
        <taxon>Magnoliopsida</taxon>
        <taxon>eudicotyledons</taxon>
        <taxon>Gunneridae</taxon>
        <taxon>Pentapetalae</taxon>
        <taxon>asterids</taxon>
        <taxon>lamiids</taxon>
        <taxon>Lamiales</taxon>
        <taxon>Pedaliaceae</taxon>
        <taxon>Sesamum</taxon>
    </lineage>
</organism>
<dbReference type="PANTHER" id="PTHR34072:SF50">
    <property type="entry name" value="NUCLEOTIDYLTRANSFERASE, RIBONUCLEASE H"/>
    <property type="match status" value="1"/>
</dbReference>
<evidence type="ECO:0000256" key="1">
    <source>
        <dbReference type="ARBA" id="ARBA00022679"/>
    </source>
</evidence>
<keyword evidence="2" id="KW-0548">Nucleotidyltransferase</keyword>
<dbReference type="EMBL" id="JACGWN010000016">
    <property type="protein sequence ID" value="KAL0394625.1"/>
    <property type="molecule type" value="Genomic_DNA"/>
</dbReference>
<comment type="caution">
    <text evidence="8">The sequence shown here is derived from an EMBL/GenBank/DDBJ whole genome shotgun (WGS) entry which is preliminary data.</text>
</comment>